<dbReference type="InterPro" id="IPR011650">
    <property type="entry name" value="Peptidase_M20_dimer"/>
</dbReference>
<dbReference type="PANTHER" id="PTHR30575">
    <property type="entry name" value="PEPTIDASE M20"/>
    <property type="match status" value="1"/>
</dbReference>
<dbReference type="GO" id="GO:0046657">
    <property type="term" value="P:folic acid catabolic process"/>
    <property type="evidence" value="ECO:0007669"/>
    <property type="project" value="TreeGrafter"/>
</dbReference>
<sequence>MNTTLLMEAVDRHTAEILAALEYIWQHPQTGFNEWLADAYLAERFESAGYALTRAGNIPGFIADLDTGRPGPCVLVMGELDSLICADHPDADTSTKAVHACGHCAQAAALLGLALALREPGVMDGMSGRIRLCAVPAEELIELEQRDKLRRDGIISHPSGKIEFLRRGLFNGCNIALLVHTSAIRKAFEVTRGGNGCVLKRIEYTGRAAHAGGAPHRGINALYAATLGIQAVNALRETFRDADHIRYHPIITSGGDAVNAIPARVTLESYVRGASLDAIRAANARVNRALAASAAALGAQVHISDIPGYAPLNNDPELCEIAAQAARAVSGDNDVAINNNWSTGCTDMGDLSLVMATVQPYAGGASGTGHGADYTISNPIAACIRPAQMQLAMLAMLLEDGAARAQAVVDAARPRLMSIDEYFESMRRFELERDMVHYESDGSVTLRLED</sequence>
<evidence type="ECO:0000313" key="2">
    <source>
        <dbReference type="EMBL" id="HIU47090.1"/>
    </source>
</evidence>
<dbReference type="EMBL" id="DVNK01000044">
    <property type="protein sequence ID" value="HIU47090.1"/>
    <property type="molecule type" value="Genomic_DNA"/>
</dbReference>
<dbReference type="AlphaFoldDB" id="A0A9D1S4X4"/>
<dbReference type="PANTHER" id="PTHR30575:SF3">
    <property type="entry name" value="PEPTIDASE M20 DIMERISATION DOMAIN-CONTAINING PROTEIN"/>
    <property type="match status" value="1"/>
</dbReference>
<feature type="domain" description="Peptidase M20 dimerisation" evidence="1">
    <location>
        <begin position="201"/>
        <end position="292"/>
    </location>
</feature>
<dbReference type="GO" id="GO:0016805">
    <property type="term" value="F:dipeptidase activity"/>
    <property type="evidence" value="ECO:0007669"/>
    <property type="project" value="TreeGrafter"/>
</dbReference>
<accession>A0A9D1S4X4</accession>
<organism evidence="2 3">
    <name type="scientific">Candidatus Fimadaptatus faecigallinarum</name>
    <dbReference type="NCBI Taxonomy" id="2840814"/>
    <lineage>
        <taxon>Bacteria</taxon>
        <taxon>Bacillati</taxon>
        <taxon>Bacillota</taxon>
        <taxon>Clostridia</taxon>
        <taxon>Eubacteriales</taxon>
        <taxon>Candidatus Fimadaptatus</taxon>
    </lineage>
</organism>
<dbReference type="NCBIfam" id="TIGR01891">
    <property type="entry name" value="amidohydrolases"/>
    <property type="match status" value="1"/>
</dbReference>
<dbReference type="GO" id="GO:0071713">
    <property type="term" value="F:para-aminobenzoyl-glutamate hydrolase activity"/>
    <property type="evidence" value="ECO:0007669"/>
    <property type="project" value="TreeGrafter"/>
</dbReference>
<comment type="caution">
    <text evidence="2">The sequence shown here is derived from an EMBL/GenBank/DDBJ whole genome shotgun (WGS) entry which is preliminary data.</text>
</comment>
<dbReference type="InterPro" id="IPR052030">
    <property type="entry name" value="Peptidase_M20/M20A_hydrolases"/>
</dbReference>
<name>A0A9D1S4X4_9FIRM</name>
<evidence type="ECO:0000259" key="1">
    <source>
        <dbReference type="Pfam" id="PF07687"/>
    </source>
</evidence>
<evidence type="ECO:0000313" key="3">
    <source>
        <dbReference type="Proteomes" id="UP000824123"/>
    </source>
</evidence>
<gene>
    <name evidence="2" type="ORF">IAC59_07505</name>
</gene>
<dbReference type="GO" id="GO:0005737">
    <property type="term" value="C:cytoplasm"/>
    <property type="evidence" value="ECO:0007669"/>
    <property type="project" value="TreeGrafter"/>
</dbReference>
<dbReference type="Proteomes" id="UP000824123">
    <property type="component" value="Unassembled WGS sequence"/>
</dbReference>
<dbReference type="InterPro" id="IPR017439">
    <property type="entry name" value="Amidohydrolase"/>
</dbReference>
<dbReference type="Pfam" id="PF01546">
    <property type="entry name" value="Peptidase_M20"/>
    <property type="match status" value="1"/>
</dbReference>
<dbReference type="Gene3D" id="3.40.630.10">
    <property type="entry name" value="Zn peptidases"/>
    <property type="match status" value="1"/>
</dbReference>
<dbReference type="Pfam" id="PF07687">
    <property type="entry name" value="M20_dimer"/>
    <property type="match status" value="1"/>
</dbReference>
<dbReference type="InterPro" id="IPR036264">
    <property type="entry name" value="Bact_exopeptidase_dim_dom"/>
</dbReference>
<dbReference type="SUPFAM" id="SSF53187">
    <property type="entry name" value="Zn-dependent exopeptidases"/>
    <property type="match status" value="1"/>
</dbReference>
<reference evidence="2" key="2">
    <citation type="journal article" date="2021" name="PeerJ">
        <title>Extensive microbial diversity within the chicken gut microbiome revealed by metagenomics and culture.</title>
        <authorList>
            <person name="Gilroy R."/>
            <person name="Ravi A."/>
            <person name="Getino M."/>
            <person name="Pursley I."/>
            <person name="Horton D.L."/>
            <person name="Alikhan N.F."/>
            <person name="Baker D."/>
            <person name="Gharbi K."/>
            <person name="Hall N."/>
            <person name="Watson M."/>
            <person name="Adriaenssens E.M."/>
            <person name="Foster-Nyarko E."/>
            <person name="Jarju S."/>
            <person name="Secka A."/>
            <person name="Antonio M."/>
            <person name="Oren A."/>
            <person name="Chaudhuri R.R."/>
            <person name="La Ragione R."/>
            <person name="Hildebrand F."/>
            <person name="Pallen M.J."/>
        </authorList>
    </citation>
    <scope>NUCLEOTIDE SEQUENCE</scope>
    <source>
        <strain evidence="2">ChiSxjej2B14-8506</strain>
    </source>
</reference>
<dbReference type="Gene3D" id="3.30.70.360">
    <property type="match status" value="1"/>
</dbReference>
<dbReference type="SUPFAM" id="SSF55031">
    <property type="entry name" value="Bacterial exopeptidase dimerisation domain"/>
    <property type="match status" value="1"/>
</dbReference>
<protein>
    <submittedName>
        <fullName evidence="2">Amidohydrolase</fullName>
    </submittedName>
</protein>
<dbReference type="InterPro" id="IPR002933">
    <property type="entry name" value="Peptidase_M20"/>
</dbReference>
<reference evidence="2" key="1">
    <citation type="submission" date="2020-10" db="EMBL/GenBank/DDBJ databases">
        <authorList>
            <person name="Gilroy R."/>
        </authorList>
    </citation>
    <scope>NUCLEOTIDE SEQUENCE</scope>
    <source>
        <strain evidence="2">ChiSxjej2B14-8506</strain>
    </source>
</reference>
<proteinExistence type="predicted"/>